<comment type="similarity">
    <text evidence="4">Belongs to the LplA family.</text>
</comment>
<dbReference type="PANTHER" id="PTHR12561">
    <property type="entry name" value="LIPOATE-PROTEIN LIGASE"/>
    <property type="match status" value="1"/>
</dbReference>
<dbReference type="GO" id="GO:0017118">
    <property type="term" value="F:lipoyltransferase activity"/>
    <property type="evidence" value="ECO:0007669"/>
    <property type="project" value="TreeGrafter"/>
</dbReference>
<dbReference type="EC" id="6.3.1.20" evidence="5"/>
<feature type="compositionally biased region" description="Acidic residues" evidence="10">
    <location>
        <begin position="703"/>
        <end position="713"/>
    </location>
</feature>
<dbReference type="CDD" id="cd16443">
    <property type="entry name" value="LplA"/>
    <property type="match status" value="1"/>
</dbReference>
<protein>
    <recommendedName>
        <fullName evidence="5">lipoate--protein ligase</fullName>
        <ecNumber evidence="5">6.3.1.20</ecNumber>
    </recommendedName>
</protein>
<keyword evidence="13" id="KW-1185">Reference proteome</keyword>
<evidence type="ECO:0000259" key="11">
    <source>
        <dbReference type="PROSITE" id="PS51733"/>
    </source>
</evidence>
<evidence type="ECO:0000256" key="9">
    <source>
        <dbReference type="ARBA" id="ARBA00048037"/>
    </source>
</evidence>
<accession>A0A7J6Q277</accession>
<dbReference type="InterPro" id="IPR004562">
    <property type="entry name" value="LipoylTrfase_LipoateP_Ligase"/>
</dbReference>
<feature type="compositionally biased region" description="Acidic residues" evidence="10">
    <location>
        <begin position="754"/>
        <end position="769"/>
    </location>
</feature>
<feature type="compositionally biased region" description="Acidic residues" evidence="10">
    <location>
        <begin position="677"/>
        <end position="690"/>
    </location>
</feature>
<dbReference type="GO" id="GO:0016979">
    <property type="term" value="F:lipoate-protein ligase activity"/>
    <property type="evidence" value="ECO:0007669"/>
    <property type="project" value="UniProtKB-EC"/>
</dbReference>
<gene>
    <name evidence="12" type="ORF">FOZ63_023430</name>
</gene>
<dbReference type="InterPro" id="IPR045864">
    <property type="entry name" value="aa-tRNA-synth_II/BPL/LPL"/>
</dbReference>
<evidence type="ECO:0000256" key="6">
    <source>
        <dbReference type="ARBA" id="ARBA00022598"/>
    </source>
</evidence>
<dbReference type="EMBL" id="JABANO010036109">
    <property type="protein sequence ID" value="KAF4702357.1"/>
    <property type="molecule type" value="Genomic_DNA"/>
</dbReference>
<name>A0A7J6Q277_PEROL</name>
<feature type="region of interest" description="Disordered" evidence="10">
    <location>
        <begin position="1"/>
        <end position="45"/>
    </location>
</feature>
<proteinExistence type="inferred from homology"/>
<dbReference type="UniPathway" id="UPA00537">
    <property type="reaction ID" value="UER00594"/>
</dbReference>
<dbReference type="Pfam" id="PF03914">
    <property type="entry name" value="CBF"/>
    <property type="match status" value="1"/>
</dbReference>
<dbReference type="Pfam" id="PF21948">
    <property type="entry name" value="LplA-B_cat"/>
    <property type="match status" value="1"/>
</dbReference>
<comment type="catalytic activity">
    <reaction evidence="9">
        <text>L-lysyl-[lipoyl-carrier protein] + (R)-lipoate + ATP = N(6)-[(R)-lipoyl]-L-lysyl-[lipoyl-carrier protein] + AMP + diphosphate + H(+)</text>
        <dbReference type="Rhea" id="RHEA:49288"/>
        <dbReference type="Rhea" id="RHEA-COMP:10500"/>
        <dbReference type="Rhea" id="RHEA-COMP:10502"/>
        <dbReference type="ChEBI" id="CHEBI:15378"/>
        <dbReference type="ChEBI" id="CHEBI:29969"/>
        <dbReference type="ChEBI" id="CHEBI:30616"/>
        <dbReference type="ChEBI" id="CHEBI:33019"/>
        <dbReference type="ChEBI" id="CHEBI:83088"/>
        <dbReference type="ChEBI" id="CHEBI:83099"/>
        <dbReference type="ChEBI" id="CHEBI:456215"/>
        <dbReference type="EC" id="6.3.1.20"/>
    </reaction>
</comment>
<dbReference type="OMA" id="KSTWHIN"/>
<feature type="compositionally biased region" description="Basic and acidic residues" evidence="10">
    <location>
        <begin position="19"/>
        <end position="45"/>
    </location>
</feature>
<comment type="similarity">
    <text evidence="3">Belongs to the CBF/MAK21 family.</text>
</comment>
<keyword evidence="7" id="KW-0547">Nucleotide-binding</keyword>
<evidence type="ECO:0000313" key="12">
    <source>
        <dbReference type="EMBL" id="KAF4702357.1"/>
    </source>
</evidence>
<feature type="region of interest" description="Disordered" evidence="10">
    <location>
        <begin position="363"/>
        <end position="393"/>
    </location>
</feature>
<evidence type="ECO:0000256" key="3">
    <source>
        <dbReference type="ARBA" id="ARBA00007797"/>
    </source>
</evidence>
<evidence type="ECO:0000256" key="5">
    <source>
        <dbReference type="ARBA" id="ARBA00012367"/>
    </source>
</evidence>
<reference evidence="12 13" key="1">
    <citation type="submission" date="2020-04" db="EMBL/GenBank/DDBJ databases">
        <title>Perkinsus olseni comparative genomics.</title>
        <authorList>
            <person name="Bogema D.R."/>
        </authorList>
    </citation>
    <scope>NUCLEOTIDE SEQUENCE [LARGE SCALE GENOMIC DNA]</scope>
    <source>
        <strain evidence="12 13">ATCC PRA-207</strain>
    </source>
</reference>
<dbReference type="GO" id="GO:0005634">
    <property type="term" value="C:nucleus"/>
    <property type="evidence" value="ECO:0007669"/>
    <property type="project" value="UniProtKB-ARBA"/>
</dbReference>
<feature type="domain" description="BPL/LPL catalytic" evidence="11">
    <location>
        <begin position="825"/>
        <end position="997"/>
    </location>
</feature>
<feature type="region of interest" description="Disordered" evidence="10">
    <location>
        <begin position="751"/>
        <end position="777"/>
    </location>
</feature>
<comment type="caution">
    <text evidence="12">The sequence shown here is derived from an EMBL/GenBank/DDBJ whole genome shotgun (WGS) entry which is preliminary data.</text>
</comment>
<feature type="compositionally biased region" description="Basic residues" evidence="10">
    <location>
        <begin position="371"/>
        <end position="385"/>
    </location>
</feature>
<dbReference type="GO" id="GO:0009249">
    <property type="term" value="P:protein lipoylation"/>
    <property type="evidence" value="ECO:0007669"/>
    <property type="project" value="InterPro"/>
</dbReference>
<evidence type="ECO:0000256" key="10">
    <source>
        <dbReference type="SAM" id="MobiDB-lite"/>
    </source>
</evidence>
<sequence length="1218" mass="136300">MRAAKRRQQKQQLANLPPEEAKERRREEKAASHQPKPKHEDIKLEVHTETVDPADIKSLAGSKWFNIAVQKRPSKGKETNGNLEELHGEAEELYNSTVARFESLMRKDSEQAWLRKTVKVGTLSDRVTALVTMSQFCPVLALPQLKVLLAMCSKKAAREVQVGVDAVKELLLTEFLPKDRKLKSWSQQRSELLNLPSKPHDRRLVLVRAYFESELQLVVAAFVQVLHREIVVAGSADGSQQHLRKKCLVVAHDLLHARREQESALRAMLVSGLTTKDSTEAERLLHKLLKEQPRLKTDVAEEVIQQLIEKGPVQDDRRAMSNLYRGCAFLCSMRLTHTEDGDVAVLIAETFAKLLDKMLSNEMQGPSKAVRPAHRGSRIHKRKKKADGPNQEDVQQRLRIIRLCLSGMHKAFTVANESLVEARLSEDAMNAILRLSYSRSAEVPPAARNAAVMLLIEITRAQTRGSSLSEEEAELESRCWRAIYHHVHSLESQSAANYIPLLQMVWELMSAKSTTPIMAAATSRRLLQLASMTVEPGMSAVAERALDLAAEGSEELRKLVSWEATEGEKKYDPLERDPGHSAALDGSKCVWESLPMEHHYCPAVADKSGIKKTARETIELNAFPKALAALCINVEDQNEEEGQVALPCVLQYYNDPVVVALREERKRASEKNKEDYVGVEDEGEEEEEFFENAANEELGKDIPEEEEESEDEALAAALAEEQESGDEEDMGDFDDDEDEDDAAAFAAMDGLGSEQEEGEEDDEEEEEEKVEVSKSKNPRKRLRELMAGGTFVSADEVADLIAADNKRGRRIFRNLAFEEYLQKHCLDTPTLFLWRNTPTVTIGRHQNPWVECRLSTMEKEGVNLARRYSGGGAVFQDMGCTTFTLLQKEDGTSSSSEIIDKNFELLTRALTKGVEIPAVRKGRNDIVLSADGRKISGNAFKQLPGSFVLHHGTILVNSDMSALGREARDFGDPAHGIWNIYPTEELNVYTDASSIAPYSKTALGLWLLRKSTWHINVTELKAVIWGLESCYINLKTLKKYLSPSKLKLESKGVASVHARVANLIDINPELSHENVCDALEKAFVEANPHCQEIITRTLTGDAVAESDVENDEVFTEHYEKLKDWAWRFGSTPEFTHNMTGRVDGVANFDGNCARSFALARFERSLLTANFAAYDITVHIDVIKGRITECRIFTDALYPDVVGMLEEALRGATVAELLS</sequence>
<comment type="pathway">
    <text evidence="2">Protein modification; protein lipoylation via exogenous pathway; protein N(6)-(lipoyl)lysine from lipoate: step 1/2.</text>
</comment>
<comment type="pathway">
    <text evidence="1">Protein modification; protein lipoylation via exogenous pathway; protein N(6)-(lipoyl)lysine from lipoate: step 2/2.</text>
</comment>
<dbReference type="Gene3D" id="3.30.930.10">
    <property type="entry name" value="Bira Bifunctional Protein, Domain 2"/>
    <property type="match status" value="2"/>
</dbReference>
<dbReference type="Gene3D" id="3.30.390.50">
    <property type="entry name" value="CO dehydrogenase flavoprotein, C-terminal domain"/>
    <property type="match status" value="1"/>
</dbReference>
<evidence type="ECO:0000313" key="13">
    <source>
        <dbReference type="Proteomes" id="UP000553632"/>
    </source>
</evidence>
<dbReference type="SUPFAM" id="SSF55681">
    <property type="entry name" value="Class II aaRS and biotin synthetases"/>
    <property type="match status" value="2"/>
</dbReference>
<dbReference type="InterPro" id="IPR019491">
    <property type="entry name" value="Lipoate_protein_ligase_C"/>
</dbReference>
<dbReference type="SUPFAM" id="SSF82649">
    <property type="entry name" value="SufE/NifU"/>
    <property type="match status" value="1"/>
</dbReference>
<feature type="region of interest" description="Disordered" evidence="10">
    <location>
        <begin position="669"/>
        <end position="714"/>
    </location>
</feature>
<dbReference type="InterPro" id="IPR004143">
    <property type="entry name" value="BPL_LPL_catalytic"/>
</dbReference>
<dbReference type="AlphaFoldDB" id="A0A7J6Q277"/>
<dbReference type="Proteomes" id="UP000553632">
    <property type="component" value="Unassembled WGS sequence"/>
</dbReference>
<keyword evidence="6" id="KW-0436">Ligase</keyword>
<organism evidence="12 13">
    <name type="scientific">Perkinsus olseni</name>
    <name type="common">Perkinsus atlanticus</name>
    <dbReference type="NCBI Taxonomy" id="32597"/>
    <lineage>
        <taxon>Eukaryota</taxon>
        <taxon>Sar</taxon>
        <taxon>Alveolata</taxon>
        <taxon>Perkinsozoa</taxon>
        <taxon>Perkinsea</taxon>
        <taxon>Perkinsida</taxon>
        <taxon>Perkinsidae</taxon>
        <taxon>Perkinsus</taxon>
    </lineage>
</organism>
<evidence type="ECO:0000256" key="7">
    <source>
        <dbReference type="ARBA" id="ARBA00022741"/>
    </source>
</evidence>
<evidence type="ECO:0000256" key="4">
    <source>
        <dbReference type="ARBA" id="ARBA00008242"/>
    </source>
</evidence>
<evidence type="ECO:0000256" key="8">
    <source>
        <dbReference type="ARBA" id="ARBA00022840"/>
    </source>
</evidence>
<evidence type="ECO:0000256" key="1">
    <source>
        <dbReference type="ARBA" id="ARBA00005085"/>
    </source>
</evidence>
<dbReference type="InterPro" id="IPR005612">
    <property type="entry name" value="CCAAT-binding_factor"/>
</dbReference>
<dbReference type="PANTHER" id="PTHR12561:SF3">
    <property type="entry name" value="LIPOYLTRANSFERASE 1, MITOCHONDRIAL"/>
    <property type="match status" value="1"/>
</dbReference>
<dbReference type="GO" id="GO:0005737">
    <property type="term" value="C:cytoplasm"/>
    <property type="evidence" value="ECO:0007669"/>
    <property type="project" value="TreeGrafter"/>
</dbReference>
<keyword evidence="8" id="KW-0067">ATP-binding</keyword>
<dbReference type="PROSITE" id="PS51733">
    <property type="entry name" value="BPL_LPL_CATALYTIC"/>
    <property type="match status" value="1"/>
</dbReference>
<dbReference type="Pfam" id="PF10437">
    <property type="entry name" value="Lip_prot_lig_C"/>
    <property type="match status" value="1"/>
</dbReference>
<evidence type="ECO:0000256" key="2">
    <source>
        <dbReference type="ARBA" id="ARBA00005124"/>
    </source>
</evidence>
<dbReference type="GO" id="GO:0005524">
    <property type="term" value="F:ATP binding"/>
    <property type="evidence" value="ECO:0007669"/>
    <property type="project" value="UniProtKB-KW"/>
</dbReference>